<accession>A0A124FYB6</accession>
<dbReference type="InterPro" id="IPR000089">
    <property type="entry name" value="Biotin_lipoyl"/>
</dbReference>
<dbReference type="InterPro" id="IPR050709">
    <property type="entry name" value="Biotin_Carboxyl_Carrier/Decarb"/>
</dbReference>
<dbReference type="InterPro" id="IPR001882">
    <property type="entry name" value="Biotin_BS"/>
</dbReference>
<feature type="region of interest" description="Disordered" evidence="2">
    <location>
        <begin position="19"/>
        <end position="73"/>
    </location>
</feature>
<comment type="caution">
    <text evidence="4">The sequence shown here is derived from an EMBL/GenBank/DDBJ whole genome shotgun (WGS) entry which is preliminary data.</text>
</comment>
<dbReference type="Gene3D" id="2.40.50.100">
    <property type="match status" value="1"/>
</dbReference>
<evidence type="ECO:0000313" key="4">
    <source>
        <dbReference type="EMBL" id="KUK80662.1"/>
    </source>
</evidence>
<protein>
    <submittedName>
        <fullName evidence="4">Biotin carboxyl carrier protein</fullName>
    </submittedName>
</protein>
<organism evidence="4 5">
    <name type="scientific">Mesotoga prima</name>
    <dbReference type="NCBI Taxonomy" id="1184387"/>
    <lineage>
        <taxon>Bacteria</taxon>
        <taxon>Thermotogati</taxon>
        <taxon>Thermotogota</taxon>
        <taxon>Thermotogae</taxon>
        <taxon>Kosmotogales</taxon>
        <taxon>Kosmotogaceae</taxon>
        <taxon>Mesotoga</taxon>
    </lineage>
</organism>
<proteinExistence type="predicted"/>
<reference evidence="5" key="1">
    <citation type="journal article" date="2015" name="MBio">
        <title>Genome-Resolved Metagenomic Analysis Reveals Roles for Candidate Phyla and Other Microbial Community Members in Biogeochemical Transformations in Oil Reservoirs.</title>
        <authorList>
            <person name="Hu P."/>
            <person name="Tom L."/>
            <person name="Singh A."/>
            <person name="Thomas B.C."/>
            <person name="Baker B.J."/>
            <person name="Piceno Y.M."/>
            <person name="Andersen G.L."/>
            <person name="Banfield J.F."/>
        </authorList>
    </citation>
    <scope>NUCLEOTIDE SEQUENCE [LARGE SCALE GENOMIC DNA]</scope>
</reference>
<dbReference type="CDD" id="cd06850">
    <property type="entry name" value="biotinyl_domain"/>
    <property type="match status" value="1"/>
</dbReference>
<evidence type="ECO:0000259" key="3">
    <source>
        <dbReference type="PROSITE" id="PS50968"/>
    </source>
</evidence>
<dbReference type="SUPFAM" id="SSF51230">
    <property type="entry name" value="Single hybrid motif"/>
    <property type="match status" value="1"/>
</dbReference>
<evidence type="ECO:0000256" key="2">
    <source>
        <dbReference type="SAM" id="MobiDB-lite"/>
    </source>
</evidence>
<dbReference type="AlphaFoldDB" id="A0A124FYB6"/>
<keyword evidence="1" id="KW-0092">Biotin</keyword>
<evidence type="ECO:0000256" key="1">
    <source>
        <dbReference type="ARBA" id="ARBA00023267"/>
    </source>
</evidence>
<dbReference type="PATRIC" id="fig|1184387.3.peg.1236"/>
<feature type="domain" description="Lipoyl-binding" evidence="3">
    <location>
        <begin position="70"/>
        <end position="141"/>
    </location>
</feature>
<dbReference type="FunFam" id="2.40.50.100:FF:000003">
    <property type="entry name" value="Acetyl-CoA carboxylase biotin carboxyl carrier protein"/>
    <property type="match status" value="1"/>
</dbReference>
<dbReference type="Pfam" id="PF00364">
    <property type="entry name" value="Biotin_lipoyl"/>
    <property type="match status" value="1"/>
</dbReference>
<dbReference type="Proteomes" id="UP000054092">
    <property type="component" value="Unassembled WGS sequence"/>
</dbReference>
<gene>
    <name evidence="4" type="ORF">XD94_0846</name>
</gene>
<name>A0A124FYB6_9BACT</name>
<evidence type="ECO:0000313" key="5">
    <source>
        <dbReference type="Proteomes" id="UP000054092"/>
    </source>
</evidence>
<dbReference type="PANTHER" id="PTHR45266:SF3">
    <property type="entry name" value="OXALOACETATE DECARBOXYLASE ALPHA CHAIN"/>
    <property type="match status" value="1"/>
</dbReference>
<dbReference type="PANTHER" id="PTHR45266">
    <property type="entry name" value="OXALOACETATE DECARBOXYLASE ALPHA CHAIN"/>
    <property type="match status" value="1"/>
</dbReference>
<dbReference type="InterPro" id="IPR011053">
    <property type="entry name" value="Single_hybrid_motif"/>
</dbReference>
<sequence>MRRFIVKVNGKEYNVEIEELSSVNDSGSGGAIQEPDTRQKVESATRPRQEARVEEAPKPVGPAKESSGSEDEINILSPMSGTIIEVLVSTGDSVSPGQKVVILEAMKMENSILSENSGTVKEVRVRKGDNIDAGEIMIVLA</sequence>
<dbReference type="EMBL" id="LGGP01000126">
    <property type="protein sequence ID" value="KUK80662.1"/>
    <property type="molecule type" value="Genomic_DNA"/>
</dbReference>
<dbReference type="PROSITE" id="PS00188">
    <property type="entry name" value="BIOTIN"/>
    <property type="match status" value="1"/>
</dbReference>
<feature type="compositionally biased region" description="Basic and acidic residues" evidence="2">
    <location>
        <begin position="35"/>
        <end position="57"/>
    </location>
</feature>
<dbReference type="PROSITE" id="PS50968">
    <property type="entry name" value="BIOTINYL_LIPOYL"/>
    <property type="match status" value="1"/>
</dbReference>